<dbReference type="AlphaFoldDB" id="A0A3D8YK04"/>
<name>A0A3D8YK04_STAPS</name>
<proteinExistence type="predicted"/>
<dbReference type="GO" id="GO:0016020">
    <property type="term" value="C:membrane"/>
    <property type="evidence" value="ECO:0007669"/>
    <property type="project" value="InterPro"/>
</dbReference>
<feature type="domain" description="Peptidase C39" evidence="1">
    <location>
        <begin position="2"/>
        <end position="25"/>
    </location>
</feature>
<dbReference type="GO" id="GO:0006508">
    <property type="term" value="P:proteolysis"/>
    <property type="evidence" value="ECO:0007669"/>
    <property type="project" value="InterPro"/>
</dbReference>
<dbReference type="EMBL" id="QQPC01000107">
    <property type="protein sequence ID" value="REA80264.1"/>
    <property type="molecule type" value="Genomic_DNA"/>
</dbReference>
<dbReference type="Pfam" id="PF03412">
    <property type="entry name" value="Peptidase_C39"/>
    <property type="match status" value="1"/>
</dbReference>
<evidence type="ECO:0000313" key="2">
    <source>
        <dbReference type="EMBL" id="REA80264.1"/>
    </source>
</evidence>
<feature type="non-terminal residue" evidence="2">
    <location>
        <position position="25"/>
    </location>
</feature>
<reference evidence="3" key="1">
    <citation type="journal article" date="2018" name="Vet. Microbiol.">
        <title>Molecular epidemiology of methicillin-resistant staphylococci amongst veterinary personnel, personnel-owned pets, patients and the hospital environment of two companion animal veterinary hospitals.</title>
        <authorList>
            <person name="Worthing K.A."/>
            <person name="Brown J."/>
            <person name="Gerber L."/>
            <person name="Abraham S."/>
            <person name="Trott D."/>
            <person name="Norris J.M."/>
        </authorList>
    </citation>
    <scope>NUCLEOTIDE SEQUENCE [LARGE SCALE GENOMIC DNA]</scope>
    <source>
        <strain evidence="3">ST496-2</strain>
    </source>
</reference>
<dbReference type="Proteomes" id="UP000256409">
    <property type="component" value="Unassembled WGS sequence"/>
</dbReference>
<dbReference type="Gene3D" id="3.90.70.10">
    <property type="entry name" value="Cysteine proteinases"/>
    <property type="match status" value="1"/>
</dbReference>
<dbReference type="InterPro" id="IPR005074">
    <property type="entry name" value="Peptidase_C39"/>
</dbReference>
<protein>
    <recommendedName>
        <fullName evidence="1">Peptidase C39 domain-containing protein</fullName>
    </recommendedName>
</protein>
<accession>A0A3D8YK04</accession>
<dbReference type="GO" id="GO:0008233">
    <property type="term" value="F:peptidase activity"/>
    <property type="evidence" value="ECO:0007669"/>
    <property type="project" value="InterPro"/>
</dbReference>
<dbReference type="RefSeq" id="WP_142744316.1">
    <property type="nucleotide sequence ID" value="NZ_QQPC01000107.1"/>
</dbReference>
<evidence type="ECO:0000259" key="1">
    <source>
        <dbReference type="Pfam" id="PF03412"/>
    </source>
</evidence>
<organism evidence="2 3">
    <name type="scientific">Staphylococcus pseudintermedius</name>
    <dbReference type="NCBI Taxonomy" id="283734"/>
    <lineage>
        <taxon>Bacteria</taxon>
        <taxon>Bacillati</taxon>
        <taxon>Bacillota</taxon>
        <taxon>Bacilli</taxon>
        <taxon>Bacillales</taxon>
        <taxon>Staphylococcaceae</taxon>
        <taxon>Staphylococcus</taxon>
        <taxon>Staphylococcus intermedius group</taxon>
    </lineage>
</organism>
<comment type="caution">
    <text evidence="2">The sequence shown here is derived from an EMBL/GenBank/DDBJ whole genome shotgun (WGS) entry which is preliminary data.</text>
</comment>
<evidence type="ECO:0000313" key="3">
    <source>
        <dbReference type="Proteomes" id="UP000256409"/>
    </source>
</evidence>
<gene>
    <name evidence="2" type="ORF">DV961_12160</name>
</gene>
<dbReference type="GO" id="GO:0005524">
    <property type="term" value="F:ATP binding"/>
    <property type="evidence" value="ECO:0007669"/>
    <property type="project" value="InterPro"/>
</dbReference>
<sequence length="25" mass="2934">MKIKLIRQFDETDCGPTCLAMISRY</sequence>